<keyword evidence="14" id="KW-1185">Reference proteome</keyword>
<evidence type="ECO:0000256" key="11">
    <source>
        <dbReference type="ARBA" id="ARBA00023303"/>
    </source>
</evidence>
<reference evidence="13 14" key="1">
    <citation type="submission" date="2023-11" db="EMBL/GenBank/DDBJ databases">
        <authorList>
            <person name="Hedman E."/>
            <person name="Englund M."/>
            <person name="Stromberg M."/>
            <person name="Nyberg Akerstrom W."/>
            <person name="Nylinder S."/>
            <person name="Jareborg N."/>
            <person name="Kallberg Y."/>
            <person name="Kronander E."/>
        </authorList>
    </citation>
    <scope>NUCLEOTIDE SEQUENCE [LARGE SCALE GENOMIC DNA]</scope>
</reference>
<dbReference type="GO" id="GO:0016020">
    <property type="term" value="C:membrane"/>
    <property type="evidence" value="ECO:0007669"/>
    <property type="project" value="UniProtKB-SubCell"/>
</dbReference>
<keyword evidence="4 12" id="KW-0894">Sodium channel</keyword>
<evidence type="ECO:0000256" key="8">
    <source>
        <dbReference type="ARBA" id="ARBA00023065"/>
    </source>
</evidence>
<comment type="caution">
    <text evidence="13">The sequence shown here is derived from an EMBL/GenBank/DDBJ whole genome shotgun (WGS) entry which is preliminary data.</text>
</comment>
<dbReference type="AlphaFoldDB" id="A0AAV1L3P7"/>
<keyword evidence="11 12" id="KW-0407">Ion channel</keyword>
<protein>
    <submittedName>
        <fullName evidence="13">Uncharacterized protein</fullName>
    </submittedName>
</protein>
<evidence type="ECO:0000256" key="9">
    <source>
        <dbReference type="ARBA" id="ARBA00023136"/>
    </source>
</evidence>
<evidence type="ECO:0000256" key="6">
    <source>
        <dbReference type="ARBA" id="ARBA00022989"/>
    </source>
</evidence>
<sequence>MSNLSYKCLPECEHFDYPLEVAVGNLATNLPLNGLSFFNVVDLENQSVLNVFFDDLVSTRYRRDVYFNWQNLLGMYISFNTLKAI</sequence>
<evidence type="ECO:0000313" key="13">
    <source>
        <dbReference type="EMBL" id="CAK1588616.1"/>
    </source>
</evidence>
<name>A0AAV1L3P7_9NEOP</name>
<gene>
    <name evidence="13" type="ORF">PARMNEM_LOCUS9232</name>
</gene>
<evidence type="ECO:0000256" key="4">
    <source>
        <dbReference type="ARBA" id="ARBA00022461"/>
    </source>
</evidence>
<comment type="similarity">
    <text evidence="2 12">Belongs to the amiloride-sensitive sodium channel (TC 1.A.6) family.</text>
</comment>
<evidence type="ECO:0000256" key="2">
    <source>
        <dbReference type="ARBA" id="ARBA00007193"/>
    </source>
</evidence>
<evidence type="ECO:0000256" key="5">
    <source>
        <dbReference type="ARBA" id="ARBA00022692"/>
    </source>
</evidence>
<keyword evidence="7" id="KW-0915">Sodium</keyword>
<dbReference type="GO" id="GO:0005272">
    <property type="term" value="F:sodium channel activity"/>
    <property type="evidence" value="ECO:0007669"/>
    <property type="project" value="UniProtKB-KW"/>
</dbReference>
<dbReference type="EMBL" id="CAVLGL010000082">
    <property type="protein sequence ID" value="CAK1588616.1"/>
    <property type="molecule type" value="Genomic_DNA"/>
</dbReference>
<keyword evidence="10 12" id="KW-0739">Sodium transport</keyword>
<evidence type="ECO:0000256" key="10">
    <source>
        <dbReference type="ARBA" id="ARBA00023201"/>
    </source>
</evidence>
<comment type="subcellular location">
    <subcellularLocation>
        <location evidence="1">Membrane</location>
        <topology evidence="1">Multi-pass membrane protein</topology>
    </subcellularLocation>
</comment>
<keyword evidence="9" id="KW-0472">Membrane</keyword>
<evidence type="ECO:0000256" key="1">
    <source>
        <dbReference type="ARBA" id="ARBA00004141"/>
    </source>
</evidence>
<keyword evidence="6" id="KW-1133">Transmembrane helix</keyword>
<proteinExistence type="inferred from homology"/>
<evidence type="ECO:0000256" key="7">
    <source>
        <dbReference type="ARBA" id="ARBA00023053"/>
    </source>
</evidence>
<accession>A0AAV1L3P7</accession>
<organism evidence="13 14">
    <name type="scientific">Parnassius mnemosyne</name>
    <name type="common">clouded apollo</name>
    <dbReference type="NCBI Taxonomy" id="213953"/>
    <lineage>
        <taxon>Eukaryota</taxon>
        <taxon>Metazoa</taxon>
        <taxon>Ecdysozoa</taxon>
        <taxon>Arthropoda</taxon>
        <taxon>Hexapoda</taxon>
        <taxon>Insecta</taxon>
        <taxon>Pterygota</taxon>
        <taxon>Neoptera</taxon>
        <taxon>Endopterygota</taxon>
        <taxon>Lepidoptera</taxon>
        <taxon>Glossata</taxon>
        <taxon>Ditrysia</taxon>
        <taxon>Papilionoidea</taxon>
        <taxon>Papilionidae</taxon>
        <taxon>Parnassiinae</taxon>
        <taxon>Parnassini</taxon>
        <taxon>Parnassius</taxon>
        <taxon>Driopa</taxon>
    </lineage>
</organism>
<keyword evidence="3 12" id="KW-0813">Transport</keyword>
<keyword evidence="5 12" id="KW-0812">Transmembrane</keyword>
<evidence type="ECO:0000313" key="14">
    <source>
        <dbReference type="Proteomes" id="UP001314205"/>
    </source>
</evidence>
<dbReference type="InterPro" id="IPR001873">
    <property type="entry name" value="ENaC"/>
</dbReference>
<evidence type="ECO:0000256" key="3">
    <source>
        <dbReference type="ARBA" id="ARBA00022448"/>
    </source>
</evidence>
<evidence type="ECO:0000256" key="12">
    <source>
        <dbReference type="RuleBase" id="RU000679"/>
    </source>
</evidence>
<dbReference type="Pfam" id="PF00858">
    <property type="entry name" value="ASC"/>
    <property type="match status" value="1"/>
</dbReference>
<dbReference type="Proteomes" id="UP001314205">
    <property type="component" value="Unassembled WGS sequence"/>
</dbReference>
<keyword evidence="8 12" id="KW-0406">Ion transport</keyword>